<evidence type="ECO:0000313" key="3">
    <source>
        <dbReference type="Proteomes" id="UP000487268"/>
    </source>
</evidence>
<reference evidence="2 3" key="1">
    <citation type="submission" date="2019-10" db="EMBL/GenBank/DDBJ databases">
        <title>Actinomadura rubteroloni sp. nov. and Actinomadura macrotermitis sp. nov., isolated from the gut of fungus growing-termite Macrotermes natalensis.</title>
        <authorList>
            <person name="Benndorf R."/>
            <person name="Martin K."/>
            <person name="Kuefner M."/>
            <person name="De Beer W."/>
            <person name="Kaster A.-K."/>
            <person name="Vollmers J."/>
            <person name="Poulsen M."/>
            <person name="Beemelmanns C."/>
        </authorList>
    </citation>
    <scope>NUCLEOTIDE SEQUENCE [LARGE SCALE GENOMIC DNA]</scope>
    <source>
        <strain evidence="2 3">RB68</strain>
    </source>
</reference>
<keyword evidence="3" id="KW-1185">Reference proteome</keyword>
<name>A0A7K0C6Z2_9ACTN</name>
<protein>
    <recommendedName>
        <fullName evidence="1">Aminoglycoside phosphotransferase domain-containing protein</fullName>
    </recommendedName>
</protein>
<comment type="caution">
    <text evidence="2">The sequence shown here is derived from an EMBL/GenBank/DDBJ whole genome shotgun (WGS) entry which is preliminary data.</text>
</comment>
<dbReference type="RefSeq" id="WP_207709963.1">
    <property type="nucleotide sequence ID" value="NZ_WEGH01000006.1"/>
</dbReference>
<proteinExistence type="predicted"/>
<dbReference type="Gene3D" id="3.90.1200.10">
    <property type="match status" value="1"/>
</dbReference>
<dbReference type="Pfam" id="PF01636">
    <property type="entry name" value="APH"/>
    <property type="match status" value="1"/>
</dbReference>
<dbReference type="Proteomes" id="UP000487268">
    <property type="component" value="Unassembled WGS sequence"/>
</dbReference>
<sequence>MADHSEGTLTGTRMSWWAAPPMVRREVEVFLGGRVVEAVTQPGGFSPGIAARLRTAGGRRAFVKAVGREPNPGSPRLHRAEARVAAALPRTAPVPMFLGSIDLGDWITLLFEDVDGQPPRQPWEAGELRRVLDALTDLAHAMTPPPLPVPTVAERFAEEFQGWRRLAASGSRTTLDPWLTVHLDDLAEREPSWADAAAGETLAHADIRADNLLLTSDRVVVVDWPWACRAAPWFDLLAMLPSVRMQGGPPPAEVFATHPLAKGVDEEAVTSVLCALAGFFLWSSRQPPPPGLPTVRAFQAAQGEIALAWLRDRLGG</sequence>
<organism evidence="2 3">
    <name type="scientific">Actinomadura macrotermitis</name>
    <dbReference type="NCBI Taxonomy" id="2585200"/>
    <lineage>
        <taxon>Bacteria</taxon>
        <taxon>Bacillati</taxon>
        <taxon>Actinomycetota</taxon>
        <taxon>Actinomycetes</taxon>
        <taxon>Streptosporangiales</taxon>
        <taxon>Thermomonosporaceae</taxon>
        <taxon>Actinomadura</taxon>
    </lineage>
</organism>
<gene>
    <name evidence="2" type="ORF">ACRB68_73460</name>
</gene>
<feature type="domain" description="Aminoglycoside phosphotransferase" evidence="1">
    <location>
        <begin position="55"/>
        <end position="259"/>
    </location>
</feature>
<dbReference type="EMBL" id="WEGH01000006">
    <property type="protein sequence ID" value="MQY09231.1"/>
    <property type="molecule type" value="Genomic_DNA"/>
</dbReference>
<accession>A0A7K0C6Z2</accession>
<dbReference type="SUPFAM" id="SSF56112">
    <property type="entry name" value="Protein kinase-like (PK-like)"/>
    <property type="match status" value="1"/>
</dbReference>
<dbReference type="InterPro" id="IPR011009">
    <property type="entry name" value="Kinase-like_dom_sf"/>
</dbReference>
<evidence type="ECO:0000259" key="1">
    <source>
        <dbReference type="Pfam" id="PF01636"/>
    </source>
</evidence>
<evidence type="ECO:0000313" key="2">
    <source>
        <dbReference type="EMBL" id="MQY09231.1"/>
    </source>
</evidence>
<dbReference type="AlphaFoldDB" id="A0A7K0C6Z2"/>
<dbReference type="InterPro" id="IPR002575">
    <property type="entry name" value="Aminoglycoside_PTrfase"/>
</dbReference>